<dbReference type="EMBL" id="LAZR01016265">
    <property type="protein sequence ID" value="KKM05243.1"/>
    <property type="molecule type" value="Genomic_DNA"/>
</dbReference>
<protein>
    <submittedName>
        <fullName evidence="1">Uncharacterized protein</fullName>
    </submittedName>
</protein>
<dbReference type="AlphaFoldDB" id="A0A0F9K218"/>
<organism evidence="1">
    <name type="scientific">marine sediment metagenome</name>
    <dbReference type="NCBI Taxonomy" id="412755"/>
    <lineage>
        <taxon>unclassified sequences</taxon>
        <taxon>metagenomes</taxon>
        <taxon>ecological metagenomes</taxon>
    </lineage>
</organism>
<name>A0A0F9K218_9ZZZZ</name>
<comment type="caution">
    <text evidence="1">The sequence shown here is derived from an EMBL/GenBank/DDBJ whole genome shotgun (WGS) entry which is preliminary data.</text>
</comment>
<accession>A0A0F9K218</accession>
<reference evidence="1" key="1">
    <citation type="journal article" date="2015" name="Nature">
        <title>Complex archaea that bridge the gap between prokaryotes and eukaryotes.</title>
        <authorList>
            <person name="Spang A."/>
            <person name="Saw J.H."/>
            <person name="Jorgensen S.L."/>
            <person name="Zaremba-Niedzwiedzka K."/>
            <person name="Martijn J."/>
            <person name="Lind A.E."/>
            <person name="van Eijk R."/>
            <person name="Schleper C."/>
            <person name="Guy L."/>
            <person name="Ettema T.J."/>
        </authorList>
    </citation>
    <scope>NUCLEOTIDE SEQUENCE</scope>
</reference>
<sequence>MPFEKVAMLDLNELIRKQEQGNHLLASLTEDETVIIQNYALLAARGIVQAKKGESVTNLVINAFRNGICLGLGLEVGAGQIRERR</sequence>
<gene>
    <name evidence="1" type="ORF">LCGC14_1756090</name>
</gene>
<evidence type="ECO:0000313" key="1">
    <source>
        <dbReference type="EMBL" id="KKM05243.1"/>
    </source>
</evidence>
<proteinExistence type="predicted"/>